<dbReference type="VEuPathDB" id="FungiDB:EYZ11_004429"/>
<proteinExistence type="predicted"/>
<name>A0A4S3JMY7_9EURO</name>
<dbReference type="EMBL" id="SOSA01000128">
    <property type="protein sequence ID" value="THC96107.1"/>
    <property type="molecule type" value="Genomic_DNA"/>
</dbReference>
<protein>
    <submittedName>
        <fullName evidence="1">Uncharacterized protein</fullName>
    </submittedName>
</protein>
<gene>
    <name evidence="1" type="ORF">EYZ11_004429</name>
</gene>
<reference evidence="1 2" key="1">
    <citation type="submission" date="2019-03" db="EMBL/GenBank/DDBJ databases">
        <title>The genome sequence of a newly discovered highly antifungal drug resistant Aspergillus species, Aspergillus tanneri NIH 1004.</title>
        <authorList>
            <person name="Mounaud S."/>
            <person name="Singh I."/>
            <person name="Joardar V."/>
            <person name="Pakala S."/>
            <person name="Pakala S."/>
            <person name="Venepally P."/>
            <person name="Hoover J."/>
            <person name="Nierman W."/>
            <person name="Chung J."/>
            <person name="Losada L."/>
        </authorList>
    </citation>
    <scope>NUCLEOTIDE SEQUENCE [LARGE SCALE GENOMIC DNA]</scope>
    <source>
        <strain evidence="1 2">NIH1004</strain>
    </source>
</reference>
<dbReference type="AlphaFoldDB" id="A0A4S3JMY7"/>
<dbReference type="STRING" id="1220188.A0A4S3JMY7"/>
<sequence>MSPVNPYASEPAVPVLAHSLLPQSPSAHRDKSQTWNLRDDLDVGFQSPNRTFRSGIVIGISTLRSKDNNNDDDEYVGRLPRSLLAGRIYLPWIAKRQSPVWTLSSSSPCLTLLQLRRHSRKYQMLYIDIEKNSAKNPTIIKIRIRIMSIRQYPQITLIPRHYSSLLA</sequence>
<dbReference type="Proteomes" id="UP000308092">
    <property type="component" value="Unassembled WGS sequence"/>
</dbReference>
<comment type="caution">
    <text evidence="1">The sequence shown here is derived from an EMBL/GenBank/DDBJ whole genome shotgun (WGS) entry which is preliminary data.</text>
</comment>
<evidence type="ECO:0000313" key="1">
    <source>
        <dbReference type="EMBL" id="THC96107.1"/>
    </source>
</evidence>
<organism evidence="1 2">
    <name type="scientific">Aspergillus tanneri</name>
    <dbReference type="NCBI Taxonomy" id="1220188"/>
    <lineage>
        <taxon>Eukaryota</taxon>
        <taxon>Fungi</taxon>
        <taxon>Dikarya</taxon>
        <taxon>Ascomycota</taxon>
        <taxon>Pezizomycotina</taxon>
        <taxon>Eurotiomycetes</taxon>
        <taxon>Eurotiomycetidae</taxon>
        <taxon>Eurotiales</taxon>
        <taxon>Aspergillaceae</taxon>
        <taxon>Aspergillus</taxon>
        <taxon>Aspergillus subgen. Circumdati</taxon>
    </lineage>
</organism>
<keyword evidence="2" id="KW-1185">Reference proteome</keyword>
<evidence type="ECO:0000313" key="2">
    <source>
        <dbReference type="Proteomes" id="UP000308092"/>
    </source>
</evidence>
<accession>A0A4S3JMY7</accession>